<comment type="caution">
    <text evidence="1">The sequence shown here is derived from an EMBL/GenBank/DDBJ whole genome shotgun (WGS) entry which is preliminary data.</text>
</comment>
<sequence length="85" mass="9864">MENEQNELVFCGKEKGKDEKYNDRKEEIEKWSDGKGVDEARTVKEGIEGMRRKTDEEQGYTGLRRPTNGTSSLIVYVDCSVEWRT</sequence>
<organism evidence="1 2">
    <name type="scientific">Portunus trituberculatus</name>
    <name type="common">Swimming crab</name>
    <name type="synonym">Neptunus trituberculatus</name>
    <dbReference type="NCBI Taxonomy" id="210409"/>
    <lineage>
        <taxon>Eukaryota</taxon>
        <taxon>Metazoa</taxon>
        <taxon>Ecdysozoa</taxon>
        <taxon>Arthropoda</taxon>
        <taxon>Crustacea</taxon>
        <taxon>Multicrustacea</taxon>
        <taxon>Malacostraca</taxon>
        <taxon>Eumalacostraca</taxon>
        <taxon>Eucarida</taxon>
        <taxon>Decapoda</taxon>
        <taxon>Pleocyemata</taxon>
        <taxon>Brachyura</taxon>
        <taxon>Eubrachyura</taxon>
        <taxon>Portunoidea</taxon>
        <taxon>Portunidae</taxon>
        <taxon>Portuninae</taxon>
        <taxon>Portunus</taxon>
    </lineage>
</organism>
<keyword evidence="2" id="KW-1185">Reference proteome</keyword>
<dbReference type="EMBL" id="VSRR010024707">
    <property type="protein sequence ID" value="MPC66408.1"/>
    <property type="molecule type" value="Genomic_DNA"/>
</dbReference>
<gene>
    <name evidence="1" type="ORF">E2C01_060555</name>
</gene>
<evidence type="ECO:0000313" key="2">
    <source>
        <dbReference type="Proteomes" id="UP000324222"/>
    </source>
</evidence>
<dbReference type="AlphaFoldDB" id="A0A5B7HBR6"/>
<accession>A0A5B7HBR6</accession>
<evidence type="ECO:0000313" key="1">
    <source>
        <dbReference type="EMBL" id="MPC66408.1"/>
    </source>
</evidence>
<proteinExistence type="predicted"/>
<name>A0A5B7HBR6_PORTR</name>
<protein>
    <submittedName>
        <fullName evidence="1">Uncharacterized protein</fullName>
    </submittedName>
</protein>
<dbReference type="Proteomes" id="UP000324222">
    <property type="component" value="Unassembled WGS sequence"/>
</dbReference>
<reference evidence="1 2" key="1">
    <citation type="submission" date="2019-05" db="EMBL/GenBank/DDBJ databases">
        <title>Another draft genome of Portunus trituberculatus and its Hox gene families provides insights of decapod evolution.</title>
        <authorList>
            <person name="Jeong J.-H."/>
            <person name="Song I."/>
            <person name="Kim S."/>
            <person name="Choi T."/>
            <person name="Kim D."/>
            <person name="Ryu S."/>
            <person name="Kim W."/>
        </authorList>
    </citation>
    <scope>NUCLEOTIDE SEQUENCE [LARGE SCALE GENOMIC DNA]</scope>
    <source>
        <tissue evidence="1">Muscle</tissue>
    </source>
</reference>